<dbReference type="RefSeq" id="WP_379538380.1">
    <property type="nucleotide sequence ID" value="NZ_JBHSDR010000004.1"/>
</dbReference>
<accession>A0ABV8RNP4</accession>
<dbReference type="PANTHER" id="PTHR38767">
    <property type="entry name" value="DNA POLYMERASE III SUBUNIT CHI"/>
    <property type="match status" value="1"/>
</dbReference>
<dbReference type="EMBL" id="JBHSDR010000004">
    <property type="protein sequence ID" value="MFC4294897.1"/>
    <property type="molecule type" value="Genomic_DNA"/>
</dbReference>
<organism evidence="1 2">
    <name type="scientific">Novosphingobium tardum</name>
    <dbReference type="NCBI Taxonomy" id="1538021"/>
    <lineage>
        <taxon>Bacteria</taxon>
        <taxon>Pseudomonadati</taxon>
        <taxon>Pseudomonadota</taxon>
        <taxon>Alphaproteobacteria</taxon>
        <taxon>Sphingomonadales</taxon>
        <taxon>Sphingomonadaceae</taxon>
        <taxon>Novosphingobium</taxon>
    </lineage>
</organism>
<dbReference type="Gene3D" id="3.40.50.10110">
    <property type="entry name" value="DNA polymerase III subunit chi"/>
    <property type="match status" value="1"/>
</dbReference>
<protein>
    <submittedName>
        <fullName evidence="1">DNA polymerase III subunit chi</fullName>
    </submittedName>
</protein>
<dbReference type="Proteomes" id="UP001595828">
    <property type="component" value="Unassembled WGS sequence"/>
</dbReference>
<dbReference type="InterPro" id="IPR036768">
    <property type="entry name" value="PolIII_chi_sf"/>
</dbReference>
<evidence type="ECO:0000313" key="1">
    <source>
        <dbReference type="EMBL" id="MFC4294897.1"/>
    </source>
</evidence>
<dbReference type="PANTHER" id="PTHR38767:SF1">
    <property type="entry name" value="DNA POLYMERASE III SUBUNIT CHI"/>
    <property type="match status" value="1"/>
</dbReference>
<sequence>MRVDFYQLTRDPAEAVVPLLARNTLAADQRLLVVSGDDAQLLRVSQALWSSSPESFLAHGPAGGENDARQPILLTDRLDATNGARFLALADGLWREGADQFERVFLLFDSNALQGARECWRMLGTRPETERKFWKQEGGRWVEGP</sequence>
<dbReference type="Pfam" id="PF04364">
    <property type="entry name" value="DNA_pol3_chi"/>
    <property type="match status" value="1"/>
</dbReference>
<keyword evidence="2" id="KW-1185">Reference proteome</keyword>
<evidence type="ECO:0000313" key="2">
    <source>
        <dbReference type="Proteomes" id="UP001595828"/>
    </source>
</evidence>
<reference evidence="2" key="1">
    <citation type="journal article" date="2019" name="Int. J. Syst. Evol. Microbiol.">
        <title>The Global Catalogue of Microorganisms (GCM) 10K type strain sequencing project: providing services to taxonomists for standard genome sequencing and annotation.</title>
        <authorList>
            <consortium name="The Broad Institute Genomics Platform"/>
            <consortium name="The Broad Institute Genome Sequencing Center for Infectious Disease"/>
            <person name="Wu L."/>
            <person name="Ma J."/>
        </authorList>
    </citation>
    <scope>NUCLEOTIDE SEQUENCE [LARGE SCALE GENOMIC DNA]</scope>
    <source>
        <strain evidence="2">CGMCC 1.12989</strain>
    </source>
</reference>
<name>A0ABV8RNP4_9SPHN</name>
<proteinExistence type="predicted"/>
<comment type="caution">
    <text evidence="1">The sequence shown here is derived from an EMBL/GenBank/DDBJ whole genome shotgun (WGS) entry which is preliminary data.</text>
</comment>
<gene>
    <name evidence="1" type="ORF">ACFO0A_07450</name>
</gene>
<dbReference type="SUPFAM" id="SSF102400">
    <property type="entry name" value="DNA polymerase III chi subunit"/>
    <property type="match status" value="1"/>
</dbReference>
<dbReference type="InterPro" id="IPR007459">
    <property type="entry name" value="DNA_pol3_chi"/>
</dbReference>